<name>A0A0E9WIN8_ANGAN</name>
<protein>
    <submittedName>
        <fullName evidence="2">Uncharacterized protein</fullName>
    </submittedName>
</protein>
<reference evidence="2" key="1">
    <citation type="submission" date="2014-11" db="EMBL/GenBank/DDBJ databases">
        <authorList>
            <person name="Amaro Gonzalez C."/>
        </authorList>
    </citation>
    <scope>NUCLEOTIDE SEQUENCE</scope>
</reference>
<feature type="chain" id="PRO_5002434336" evidence="1">
    <location>
        <begin position="25"/>
        <end position="98"/>
    </location>
</feature>
<dbReference type="AlphaFoldDB" id="A0A0E9WIN8"/>
<keyword evidence="1" id="KW-0732">Signal</keyword>
<evidence type="ECO:0000256" key="1">
    <source>
        <dbReference type="SAM" id="SignalP"/>
    </source>
</evidence>
<feature type="signal peptide" evidence="1">
    <location>
        <begin position="1"/>
        <end position="24"/>
    </location>
</feature>
<proteinExistence type="predicted"/>
<dbReference type="EMBL" id="GBXM01018333">
    <property type="protein sequence ID" value="JAH90244.1"/>
    <property type="molecule type" value="Transcribed_RNA"/>
</dbReference>
<organism evidence="2">
    <name type="scientific">Anguilla anguilla</name>
    <name type="common">European freshwater eel</name>
    <name type="synonym">Muraena anguilla</name>
    <dbReference type="NCBI Taxonomy" id="7936"/>
    <lineage>
        <taxon>Eukaryota</taxon>
        <taxon>Metazoa</taxon>
        <taxon>Chordata</taxon>
        <taxon>Craniata</taxon>
        <taxon>Vertebrata</taxon>
        <taxon>Euteleostomi</taxon>
        <taxon>Actinopterygii</taxon>
        <taxon>Neopterygii</taxon>
        <taxon>Teleostei</taxon>
        <taxon>Anguilliformes</taxon>
        <taxon>Anguillidae</taxon>
        <taxon>Anguilla</taxon>
    </lineage>
</organism>
<evidence type="ECO:0000313" key="2">
    <source>
        <dbReference type="EMBL" id="JAH90244.1"/>
    </source>
</evidence>
<accession>A0A0E9WIN8</accession>
<reference evidence="2" key="2">
    <citation type="journal article" date="2015" name="Fish Shellfish Immunol.">
        <title>Early steps in the European eel (Anguilla anguilla)-Vibrio vulnificus interaction in the gills: Role of the RtxA13 toxin.</title>
        <authorList>
            <person name="Callol A."/>
            <person name="Pajuelo D."/>
            <person name="Ebbesson L."/>
            <person name="Teles M."/>
            <person name="MacKenzie S."/>
            <person name="Amaro C."/>
        </authorList>
    </citation>
    <scope>NUCLEOTIDE SEQUENCE</scope>
</reference>
<sequence>MQHLHLSIYTAGFILKLVKYLALAYNSSVPPGNQTCFSFSRPALLTHYITLLLFSRTWSHEISFSILDEGNHQLQCVNLLQKTSSSPKSPWDWNVMTL</sequence>